<keyword evidence="2" id="KW-1185">Reference proteome</keyword>
<sequence length="66" mass="7252">MIAQTGKDGCNRVIRSSNFSERIGAEKGESQPVEARNGFYANLKPSLDHLISSNRHPAFSKPGKHN</sequence>
<gene>
    <name evidence="1" type="ORF">D3871_20705</name>
</gene>
<protein>
    <submittedName>
        <fullName evidence="1">Uncharacterized protein</fullName>
    </submittedName>
</protein>
<name>A0A3A3FKG8_9BURK</name>
<dbReference type="Proteomes" id="UP000265955">
    <property type="component" value="Unassembled WGS sequence"/>
</dbReference>
<evidence type="ECO:0000313" key="1">
    <source>
        <dbReference type="EMBL" id="RJF95797.1"/>
    </source>
</evidence>
<evidence type="ECO:0000313" key="2">
    <source>
        <dbReference type="Proteomes" id="UP000265955"/>
    </source>
</evidence>
<dbReference type="AlphaFoldDB" id="A0A3A3FKG8"/>
<accession>A0A3A3FKG8</accession>
<dbReference type="EMBL" id="QYUO01000002">
    <property type="protein sequence ID" value="RJF95797.1"/>
    <property type="molecule type" value="Genomic_DNA"/>
</dbReference>
<comment type="caution">
    <text evidence="1">The sequence shown here is derived from an EMBL/GenBank/DDBJ whole genome shotgun (WGS) entry which is preliminary data.</text>
</comment>
<reference evidence="2" key="1">
    <citation type="submission" date="2018-09" db="EMBL/GenBank/DDBJ databases">
        <authorList>
            <person name="Zhu H."/>
        </authorList>
    </citation>
    <scope>NUCLEOTIDE SEQUENCE [LARGE SCALE GENOMIC DNA]</scope>
    <source>
        <strain evidence="2">K1R23-30</strain>
    </source>
</reference>
<proteinExistence type="predicted"/>
<organism evidence="1 2">
    <name type="scientific">Noviherbaspirillum saxi</name>
    <dbReference type="NCBI Taxonomy" id="2320863"/>
    <lineage>
        <taxon>Bacteria</taxon>
        <taxon>Pseudomonadati</taxon>
        <taxon>Pseudomonadota</taxon>
        <taxon>Betaproteobacteria</taxon>
        <taxon>Burkholderiales</taxon>
        <taxon>Oxalobacteraceae</taxon>
        <taxon>Noviherbaspirillum</taxon>
    </lineage>
</organism>